<reference evidence="1" key="1">
    <citation type="submission" date="2013-10" db="EMBL/GenBank/DDBJ databases">
        <title>Genomic analysis of the causative agents of coccidiosis in chickens.</title>
        <authorList>
            <person name="Reid A.J."/>
            <person name="Blake D."/>
            <person name="Billington K."/>
            <person name="Browne H."/>
            <person name="Dunn M."/>
            <person name="Hung S."/>
            <person name="Kawahara F."/>
            <person name="Miranda-Saavedra D."/>
            <person name="Mourier T."/>
            <person name="Nagra H."/>
            <person name="Otto T.D."/>
            <person name="Rawlings N."/>
            <person name="Sanchez A."/>
            <person name="Sanders M."/>
            <person name="Subramaniam C."/>
            <person name="Tay Y."/>
            <person name="Dear P."/>
            <person name="Doerig C."/>
            <person name="Gruber A."/>
            <person name="Parkinson J."/>
            <person name="Shirley M."/>
            <person name="Wan K.L."/>
            <person name="Berriman M."/>
            <person name="Tomley F."/>
            <person name="Pain A."/>
        </authorList>
    </citation>
    <scope>NUCLEOTIDE SEQUENCE [LARGE SCALE GENOMIC DNA]</scope>
    <source>
        <strain evidence="1">Houghton</strain>
    </source>
</reference>
<proteinExistence type="predicted"/>
<organism evidence="1 2">
    <name type="scientific">Eimeria mitis</name>
    <dbReference type="NCBI Taxonomy" id="44415"/>
    <lineage>
        <taxon>Eukaryota</taxon>
        <taxon>Sar</taxon>
        <taxon>Alveolata</taxon>
        <taxon>Apicomplexa</taxon>
        <taxon>Conoidasida</taxon>
        <taxon>Coccidia</taxon>
        <taxon>Eucoccidiorida</taxon>
        <taxon>Eimeriorina</taxon>
        <taxon>Eimeriidae</taxon>
        <taxon>Eimeria</taxon>
    </lineage>
</organism>
<protein>
    <submittedName>
        <fullName evidence="1">Uncharacterized protein</fullName>
    </submittedName>
</protein>
<dbReference type="RefSeq" id="XP_037878692.1">
    <property type="nucleotide sequence ID" value="XM_038022838.1"/>
</dbReference>
<dbReference type="GeneID" id="60404377"/>
<dbReference type="VEuPathDB" id="ToxoDB:EMH_0083480"/>
<keyword evidence="2" id="KW-1185">Reference proteome</keyword>
<evidence type="ECO:0000313" key="1">
    <source>
        <dbReference type="EMBL" id="CDJ36404.1"/>
    </source>
</evidence>
<name>U6KEQ1_9EIME</name>
<dbReference type="AlphaFoldDB" id="U6KEQ1"/>
<sequence>MDMWRRCFVEEPKPVLQYGLEKREWLAMGRVAVQAHVGGWEASLGGVEPREVCSSESWLGDIELIGVVAGGSGSGIEG</sequence>
<accession>U6KEQ1</accession>
<dbReference type="EMBL" id="HG735914">
    <property type="protein sequence ID" value="CDJ36404.1"/>
    <property type="molecule type" value="Genomic_DNA"/>
</dbReference>
<evidence type="ECO:0000313" key="2">
    <source>
        <dbReference type="Proteomes" id="UP000030744"/>
    </source>
</evidence>
<reference evidence="1" key="2">
    <citation type="submission" date="2013-10" db="EMBL/GenBank/DDBJ databases">
        <authorList>
            <person name="Aslett M."/>
        </authorList>
    </citation>
    <scope>NUCLEOTIDE SEQUENCE [LARGE SCALE GENOMIC DNA]</scope>
    <source>
        <strain evidence="1">Houghton</strain>
    </source>
</reference>
<dbReference type="Proteomes" id="UP000030744">
    <property type="component" value="Unassembled WGS sequence"/>
</dbReference>
<gene>
    <name evidence="1" type="ORF">EMH_0083480</name>
</gene>